<evidence type="ECO:0000313" key="3">
    <source>
        <dbReference type="Proteomes" id="UP000460318"/>
    </source>
</evidence>
<dbReference type="AlphaFoldDB" id="A0A7X3LLA3"/>
<name>A0A7X3LLA3_9BACL</name>
<proteinExistence type="predicted"/>
<dbReference type="Proteomes" id="UP000460318">
    <property type="component" value="Unassembled WGS sequence"/>
</dbReference>
<organism evidence="2 3">
    <name type="scientific">Paenibacillus dendrobii</name>
    <dbReference type="NCBI Taxonomy" id="2691084"/>
    <lineage>
        <taxon>Bacteria</taxon>
        <taxon>Bacillati</taxon>
        <taxon>Bacillota</taxon>
        <taxon>Bacilli</taxon>
        <taxon>Bacillales</taxon>
        <taxon>Paenibacillaceae</taxon>
        <taxon>Paenibacillus</taxon>
    </lineage>
</organism>
<dbReference type="RefSeq" id="WP_160500860.1">
    <property type="nucleotide sequence ID" value="NZ_WUBI01000006.1"/>
</dbReference>
<keyword evidence="3" id="KW-1185">Reference proteome</keyword>
<comment type="caution">
    <text evidence="2">The sequence shown here is derived from an EMBL/GenBank/DDBJ whole genome shotgun (WGS) entry which is preliminary data.</text>
</comment>
<gene>
    <name evidence="2" type="ORF">GRF59_27180</name>
</gene>
<sequence length="285" mass="31908">MKLSVFTVVTPDLTPEELVKSAKEAGLDGVEWRFKEVPASVAADKPSFWGKNICSIDPSLSEPEMLKFKQITEGAGLEVVSVTPYLNDLNLDATEHVFHTARLLGAKMIRVGASPYDGTQSYPELYESTVRYLKEAERLAKQYGVKGIVETHHRTIAPSASLAHRLVSHCDPDHIGVLFDPGNMVHEGYEHFRMGMQLLGPYLAHVHVKNARWVADGRREDGTANWRSEWAPMREGIVNFTNLLQDLKSVGYDGYLGIEDFSEQFTSSELLKEFALLIREGMQSL</sequence>
<reference evidence="2 3" key="1">
    <citation type="submission" date="2019-12" db="EMBL/GenBank/DDBJ databases">
        <title>Paenibacillus sp. nov., an endophytic bacterium isolated from the stem of Dendrobium.</title>
        <authorList>
            <person name="Zhao R."/>
        </authorList>
    </citation>
    <scope>NUCLEOTIDE SEQUENCE [LARGE SCALE GENOMIC DNA]</scope>
    <source>
        <strain evidence="2 3">HJL G12</strain>
    </source>
</reference>
<dbReference type="InterPro" id="IPR050312">
    <property type="entry name" value="IolE/XylAMocC-like"/>
</dbReference>
<dbReference type="EMBL" id="WUBI01000006">
    <property type="protein sequence ID" value="MWV47284.1"/>
    <property type="molecule type" value="Genomic_DNA"/>
</dbReference>
<evidence type="ECO:0000259" key="1">
    <source>
        <dbReference type="Pfam" id="PF01261"/>
    </source>
</evidence>
<dbReference type="PANTHER" id="PTHR12110">
    <property type="entry name" value="HYDROXYPYRUVATE ISOMERASE"/>
    <property type="match status" value="1"/>
</dbReference>
<dbReference type="Gene3D" id="3.20.20.150">
    <property type="entry name" value="Divalent-metal-dependent TIM barrel enzymes"/>
    <property type="match status" value="1"/>
</dbReference>
<accession>A0A7X3LLA3</accession>
<dbReference type="SUPFAM" id="SSF51658">
    <property type="entry name" value="Xylose isomerase-like"/>
    <property type="match status" value="1"/>
</dbReference>
<feature type="domain" description="Xylose isomerase-like TIM barrel" evidence="1">
    <location>
        <begin position="20"/>
        <end position="273"/>
    </location>
</feature>
<dbReference type="PANTHER" id="PTHR12110:SF41">
    <property type="entry name" value="INOSOSE DEHYDRATASE"/>
    <property type="match status" value="1"/>
</dbReference>
<dbReference type="Pfam" id="PF01261">
    <property type="entry name" value="AP_endonuc_2"/>
    <property type="match status" value="1"/>
</dbReference>
<evidence type="ECO:0000313" key="2">
    <source>
        <dbReference type="EMBL" id="MWV47284.1"/>
    </source>
</evidence>
<protein>
    <submittedName>
        <fullName evidence="2">TIM barrel protein</fullName>
    </submittedName>
</protein>
<dbReference type="InterPro" id="IPR036237">
    <property type="entry name" value="Xyl_isomerase-like_sf"/>
</dbReference>
<dbReference type="InterPro" id="IPR013022">
    <property type="entry name" value="Xyl_isomerase-like_TIM-brl"/>
</dbReference>